<proteinExistence type="predicted"/>
<gene>
    <name evidence="2" type="ORF">ALTATR162_LOCUS3330</name>
</gene>
<comment type="caution">
    <text evidence="2">The sequence shown here is derived from an EMBL/GenBank/DDBJ whole genome shotgun (WGS) entry which is preliminary data.</text>
</comment>
<feature type="compositionally biased region" description="Basic and acidic residues" evidence="1">
    <location>
        <begin position="1"/>
        <end position="15"/>
    </location>
</feature>
<evidence type="ECO:0000256" key="1">
    <source>
        <dbReference type="SAM" id="MobiDB-lite"/>
    </source>
</evidence>
<evidence type="ECO:0000313" key="2">
    <source>
        <dbReference type="EMBL" id="CAG5153786.1"/>
    </source>
</evidence>
<dbReference type="Proteomes" id="UP000676310">
    <property type="component" value="Unassembled WGS sequence"/>
</dbReference>
<name>A0A8J2MY37_9PLEO</name>
<protein>
    <submittedName>
        <fullName evidence="2">Uncharacterized protein</fullName>
    </submittedName>
</protein>
<feature type="region of interest" description="Disordered" evidence="1">
    <location>
        <begin position="1"/>
        <end position="30"/>
    </location>
</feature>
<reference evidence="2" key="1">
    <citation type="submission" date="2021-05" db="EMBL/GenBank/DDBJ databases">
        <authorList>
            <person name="Stam R."/>
        </authorList>
    </citation>
    <scope>NUCLEOTIDE SEQUENCE</scope>
    <source>
        <strain evidence="2">CS162</strain>
    </source>
</reference>
<dbReference type="OrthoDB" id="5425061at2759"/>
<dbReference type="InterPro" id="IPR018555">
    <property type="entry name" value="C630.06c-like"/>
</dbReference>
<feature type="compositionally biased region" description="Basic residues" evidence="1">
    <location>
        <begin position="172"/>
        <end position="186"/>
    </location>
</feature>
<feature type="region of interest" description="Disordered" evidence="1">
    <location>
        <begin position="168"/>
        <end position="263"/>
    </location>
</feature>
<feature type="region of interest" description="Disordered" evidence="1">
    <location>
        <begin position="70"/>
        <end position="94"/>
    </location>
</feature>
<keyword evidence="3" id="KW-1185">Reference proteome</keyword>
<sequence length="263" mass="29099">MFEVPDAKRVRRDELQSPASSPRSSPDPDLEALLRSKINTQFTYTTAENDADDVAQSDEDETELRLFAAPANAAPQSHRIRISSPDADSGEPGLILKKPRSYYFADEPTSDEEQEFRAAAIDGRSVLELSQQPWPGCALPWKVRKISPAGMSKEVLVGHPPILVTVEDKAPKRTRKGKKSRIAIRKKLQEAKDKESEAARLAREKEEAKREKNTRRNREKKLKQKAKQQAKKASDGAPEGAADGMDGVEATATENQPVGDEST</sequence>
<dbReference type="AlphaFoldDB" id="A0A8J2MY37"/>
<feature type="compositionally biased region" description="Basic residues" evidence="1">
    <location>
        <begin position="217"/>
        <end position="230"/>
    </location>
</feature>
<dbReference type="RefSeq" id="XP_043166871.1">
    <property type="nucleotide sequence ID" value="XM_043310936.1"/>
</dbReference>
<dbReference type="GeneID" id="67014875"/>
<accession>A0A8J2MY37</accession>
<evidence type="ECO:0000313" key="3">
    <source>
        <dbReference type="Proteomes" id="UP000676310"/>
    </source>
</evidence>
<organism evidence="2 3">
    <name type="scientific">Alternaria atra</name>
    <dbReference type="NCBI Taxonomy" id="119953"/>
    <lineage>
        <taxon>Eukaryota</taxon>
        <taxon>Fungi</taxon>
        <taxon>Dikarya</taxon>
        <taxon>Ascomycota</taxon>
        <taxon>Pezizomycotina</taxon>
        <taxon>Dothideomycetes</taxon>
        <taxon>Pleosporomycetidae</taxon>
        <taxon>Pleosporales</taxon>
        <taxon>Pleosporineae</taxon>
        <taxon>Pleosporaceae</taxon>
        <taxon>Alternaria</taxon>
        <taxon>Alternaria sect. Ulocladioides</taxon>
    </lineage>
</organism>
<dbReference type="EMBL" id="CAJRGZ010000016">
    <property type="protein sequence ID" value="CAG5153786.1"/>
    <property type="molecule type" value="Genomic_DNA"/>
</dbReference>
<dbReference type="Pfam" id="PF09428">
    <property type="entry name" value="DUF2011"/>
    <property type="match status" value="1"/>
</dbReference>
<feature type="compositionally biased region" description="Basic and acidic residues" evidence="1">
    <location>
        <begin position="187"/>
        <end position="216"/>
    </location>
</feature>